<evidence type="ECO:0000256" key="2">
    <source>
        <dbReference type="ARBA" id="ARBA00008779"/>
    </source>
</evidence>
<gene>
    <name evidence="8" type="ORF">LEM8419_02765</name>
</gene>
<proteinExistence type="inferred from homology"/>
<comment type="cofactor">
    <cofactor evidence="1">
        <name>Ca(2+)</name>
        <dbReference type="ChEBI" id="CHEBI:29108"/>
    </cofactor>
</comment>
<dbReference type="EC" id="3.1.6.-" evidence="8"/>
<evidence type="ECO:0000256" key="6">
    <source>
        <dbReference type="ARBA" id="ARBA00022837"/>
    </source>
</evidence>
<dbReference type="Proteomes" id="UP000837803">
    <property type="component" value="Unassembled WGS sequence"/>
</dbReference>
<keyword evidence="4" id="KW-0732">Signal</keyword>
<evidence type="ECO:0000313" key="8">
    <source>
        <dbReference type="EMBL" id="CAH1001857.1"/>
    </source>
</evidence>
<dbReference type="InterPro" id="IPR000917">
    <property type="entry name" value="Sulfatase_N"/>
</dbReference>
<feature type="domain" description="Sulfatase N-terminal" evidence="7">
    <location>
        <begin position="37"/>
        <end position="381"/>
    </location>
</feature>
<dbReference type="InterPro" id="IPR017850">
    <property type="entry name" value="Alkaline_phosphatase_core_sf"/>
</dbReference>
<dbReference type="PANTHER" id="PTHR45953:SF1">
    <property type="entry name" value="IDURONATE 2-SULFATASE"/>
    <property type="match status" value="1"/>
</dbReference>
<dbReference type="GO" id="GO:0016787">
    <property type="term" value="F:hydrolase activity"/>
    <property type="evidence" value="ECO:0007669"/>
    <property type="project" value="UniProtKB-KW"/>
</dbReference>
<dbReference type="RefSeq" id="WP_238751714.1">
    <property type="nucleotide sequence ID" value="NZ_CAKLPZ010000003.1"/>
</dbReference>
<keyword evidence="6" id="KW-0106">Calcium</keyword>
<evidence type="ECO:0000256" key="4">
    <source>
        <dbReference type="ARBA" id="ARBA00022729"/>
    </source>
</evidence>
<evidence type="ECO:0000256" key="1">
    <source>
        <dbReference type="ARBA" id="ARBA00001913"/>
    </source>
</evidence>
<dbReference type="CDD" id="cd16030">
    <property type="entry name" value="iduronate-2-sulfatase"/>
    <property type="match status" value="1"/>
</dbReference>
<sequence length="481" mass="53440">MPNYLQYCSLWLLTVLLCTCVPRPDEGANVDRTQQRPNVLFIAVDDLRPELGVYGRGHIYSPHIDRLAARGMVFTNAYCNVPVCGASRASLMTGIRPTRDHFVNYSTRISEDAPGVATLHGHFRAAGYRTLGMGKVLHHASDREEDYSEPVWMPGIGDGAGRDYHSAAAIALVEEDNGGRGPAFERGVLGDSTYMDGKLANYAIAKLAEVSGTEEPFFMAVGFKKPHLPFNVPETYWARYDSTAIDLPPTYFRAEGTPAELFHNSGELRNYVGVPNDRILPEDYARTLIQGYYASVSYVDAQIGRLLRALEQTGEADRTIVVLWGDHGWNLGDHTMWCKHTVFNSSIRVPLIISAPGMAAGSTSAMVEFIDLFPTLAELAGLELPAQLDGQSLVPLLEDPDANWDDAVYTRWITGDNITTERYAYTEWRDSNGTTYARALFDHLTDSLETNNLAEQPEYADRVRELSERLMAETKRTAALK</sequence>
<dbReference type="Gene3D" id="3.40.720.10">
    <property type="entry name" value="Alkaline Phosphatase, subunit A"/>
    <property type="match status" value="1"/>
</dbReference>
<protein>
    <submittedName>
        <fullName evidence="8">Ulvan-active sulfatase</fullName>
        <ecNumber evidence="8">3.1.6.-</ecNumber>
    </submittedName>
</protein>
<evidence type="ECO:0000313" key="9">
    <source>
        <dbReference type="Proteomes" id="UP000837803"/>
    </source>
</evidence>
<dbReference type="PANTHER" id="PTHR45953">
    <property type="entry name" value="IDURONATE 2-SULFATASE"/>
    <property type="match status" value="1"/>
</dbReference>
<name>A0ABM9B3Q8_9BACT</name>
<dbReference type="EMBL" id="CAKLPZ010000003">
    <property type="protein sequence ID" value="CAH1001857.1"/>
    <property type="molecule type" value="Genomic_DNA"/>
</dbReference>
<keyword evidence="5 8" id="KW-0378">Hydrolase</keyword>
<dbReference type="InterPro" id="IPR035874">
    <property type="entry name" value="IDS"/>
</dbReference>
<reference evidence="8" key="1">
    <citation type="submission" date="2021-12" db="EMBL/GenBank/DDBJ databases">
        <authorList>
            <person name="Rodrigo-Torres L."/>
            <person name="Arahal R. D."/>
            <person name="Lucena T."/>
        </authorList>
    </citation>
    <scope>NUCLEOTIDE SEQUENCE</scope>
    <source>
        <strain evidence="8">CECT 8419</strain>
    </source>
</reference>
<evidence type="ECO:0000259" key="7">
    <source>
        <dbReference type="Pfam" id="PF00884"/>
    </source>
</evidence>
<evidence type="ECO:0000256" key="3">
    <source>
        <dbReference type="ARBA" id="ARBA00022723"/>
    </source>
</evidence>
<evidence type="ECO:0000256" key="5">
    <source>
        <dbReference type="ARBA" id="ARBA00022801"/>
    </source>
</evidence>
<keyword evidence="9" id="KW-1185">Reference proteome</keyword>
<organism evidence="8 9">
    <name type="scientific">Neolewinella maritima</name>
    <dbReference type="NCBI Taxonomy" id="1383882"/>
    <lineage>
        <taxon>Bacteria</taxon>
        <taxon>Pseudomonadati</taxon>
        <taxon>Bacteroidota</taxon>
        <taxon>Saprospiria</taxon>
        <taxon>Saprospirales</taxon>
        <taxon>Lewinellaceae</taxon>
        <taxon>Neolewinella</taxon>
    </lineage>
</organism>
<comment type="similarity">
    <text evidence="2">Belongs to the sulfatase family.</text>
</comment>
<dbReference type="SUPFAM" id="SSF53649">
    <property type="entry name" value="Alkaline phosphatase-like"/>
    <property type="match status" value="1"/>
</dbReference>
<dbReference type="Pfam" id="PF00884">
    <property type="entry name" value="Sulfatase"/>
    <property type="match status" value="1"/>
</dbReference>
<accession>A0ABM9B3Q8</accession>
<comment type="caution">
    <text evidence="8">The sequence shown here is derived from an EMBL/GenBank/DDBJ whole genome shotgun (WGS) entry which is preliminary data.</text>
</comment>
<keyword evidence="3" id="KW-0479">Metal-binding</keyword>